<dbReference type="Pfam" id="PF14494">
    <property type="entry name" value="DUF4436"/>
    <property type="match status" value="1"/>
</dbReference>
<dbReference type="STRING" id="243061.AWC25_20405"/>
<dbReference type="Proteomes" id="UP000094224">
    <property type="component" value="Unassembled WGS sequence"/>
</dbReference>
<dbReference type="EMBL" id="MIHC01000005">
    <property type="protein sequence ID" value="ODR09347.1"/>
    <property type="molecule type" value="Genomic_DNA"/>
</dbReference>
<keyword evidence="1" id="KW-0812">Transmembrane</keyword>
<dbReference type="PANTHER" id="PTHR37330">
    <property type="entry name" value="CONSERVED TRANSMEMBRANE PROTEIN-RELATED"/>
    <property type="match status" value="1"/>
</dbReference>
<dbReference type="PANTHER" id="PTHR37330:SF1">
    <property type="entry name" value="CONSERVED TRANSMEMBRANE PROTEIN-RELATED"/>
    <property type="match status" value="1"/>
</dbReference>
<organism evidence="2 3">
    <name type="scientific">Mycobacterium sherrisii</name>
    <dbReference type="NCBI Taxonomy" id="243061"/>
    <lineage>
        <taxon>Bacteria</taxon>
        <taxon>Bacillati</taxon>
        <taxon>Actinomycetota</taxon>
        <taxon>Actinomycetes</taxon>
        <taxon>Mycobacteriales</taxon>
        <taxon>Mycobacteriaceae</taxon>
        <taxon>Mycobacterium</taxon>
        <taxon>Mycobacterium simiae complex</taxon>
    </lineage>
</organism>
<keyword evidence="1" id="KW-1133">Transmembrane helix</keyword>
<dbReference type="InterPro" id="IPR027948">
    <property type="entry name" value="DUF4436"/>
</dbReference>
<dbReference type="AlphaFoldDB" id="A0A1E3T4M4"/>
<comment type="caution">
    <text evidence="2">The sequence shown here is derived from an EMBL/GenBank/DDBJ whole genome shotgun (WGS) entry which is preliminary data.</text>
</comment>
<feature type="transmembrane region" description="Helical" evidence="1">
    <location>
        <begin position="226"/>
        <end position="245"/>
    </location>
</feature>
<gene>
    <name evidence="2" type="ORF">BHQ21_04540</name>
</gene>
<dbReference type="OrthoDB" id="8438075at2"/>
<name>A0A1E3T4M4_9MYCO</name>
<evidence type="ECO:0000313" key="3">
    <source>
        <dbReference type="Proteomes" id="UP000094224"/>
    </source>
</evidence>
<feature type="transmembrane region" description="Helical" evidence="1">
    <location>
        <begin position="192"/>
        <end position="214"/>
    </location>
</feature>
<reference evidence="3" key="1">
    <citation type="submission" date="2016-09" db="EMBL/GenBank/DDBJ databases">
        <authorList>
            <person name="Greninger A.L."/>
            <person name="Jerome K.R."/>
            <person name="Mcnair B."/>
            <person name="Wallis C."/>
            <person name="Fang F."/>
        </authorList>
    </citation>
    <scope>NUCLEOTIDE SEQUENCE [LARGE SCALE GENOMIC DNA]</scope>
    <source>
        <strain evidence="3">BC1_M4</strain>
    </source>
</reference>
<evidence type="ECO:0000256" key="1">
    <source>
        <dbReference type="SAM" id="Phobius"/>
    </source>
</evidence>
<protein>
    <submittedName>
        <fullName evidence="2">DUF4436 domain-containing protein</fullName>
    </submittedName>
</protein>
<feature type="transmembrane region" description="Helical" evidence="1">
    <location>
        <begin position="257"/>
        <end position="279"/>
    </location>
</feature>
<keyword evidence="3" id="KW-1185">Reference proteome</keyword>
<proteinExistence type="predicted"/>
<accession>A0A1E3T4M4</accession>
<keyword evidence="1" id="KW-0472">Membrane</keyword>
<feature type="transmembrane region" description="Helical" evidence="1">
    <location>
        <begin position="12"/>
        <end position="33"/>
    </location>
</feature>
<evidence type="ECO:0000313" key="2">
    <source>
        <dbReference type="EMBL" id="ODR09347.1"/>
    </source>
</evidence>
<sequence>MSNGNAAGRRLKFSVLGVVILFVAAYAITVALYSRSGCGCPVQLTAGATAADGTTVTIDFLELHAMQGALNANVTIAPGPGLLDPASRGLNSDLAVVVHSAVTPSKRTWTKGMLPGDYPVPLTIGGDPSKWPLDHYRSGPITVDLIYGSEPAPEQVAVKFVDRVSGWKLSVVGTGRPNSPYRVSMTRSPSTAAFAAVLVVVLIALAAVGAFVAIQTARNRRKFQPPMTTWYAAMLFAVLPLRNALPDVPPIGSWVDITVTLWVIVTLVLSMLLYVYCWWRHLRPESERPEPVKVA</sequence>
<dbReference type="RefSeq" id="WP_069399120.1">
    <property type="nucleotide sequence ID" value="NZ_JACKTB010000047.1"/>
</dbReference>